<reference evidence="2" key="1">
    <citation type="submission" date="2020-10" db="EMBL/GenBank/DDBJ databases">
        <authorList>
            <person name="Gilroy R."/>
        </authorList>
    </citation>
    <scope>NUCLEOTIDE SEQUENCE</scope>
    <source>
        <strain evidence="2">CHK147-3167</strain>
    </source>
</reference>
<comment type="caution">
    <text evidence="2">The sequence shown here is derived from an EMBL/GenBank/DDBJ whole genome shotgun (WGS) entry which is preliminary data.</text>
</comment>
<evidence type="ECO:0000313" key="2">
    <source>
        <dbReference type="EMBL" id="HIQ91100.1"/>
    </source>
</evidence>
<keyword evidence="1" id="KW-0812">Transmembrane</keyword>
<accession>A0A9D0ZRT0</accession>
<sequence>MNSNDLDFVNVIINGIESYAINEDICKIVSFDESSFIISVLLTSSNVPVIILGLVCILEAGNVFVYK</sequence>
<evidence type="ECO:0000313" key="3">
    <source>
        <dbReference type="Proteomes" id="UP000886786"/>
    </source>
</evidence>
<dbReference type="AlphaFoldDB" id="A0A9D0ZRT0"/>
<proteinExistence type="predicted"/>
<evidence type="ECO:0000256" key="1">
    <source>
        <dbReference type="SAM" id="Phobius"/>
    </source>
</evidence>
<reference evidence="2" key="2">
    <citation type="journal article" date="2021" name="PeerJ">
        <title>Extensive microbial diversity within the chicken gut microbiome revealed by metagenomics and culture.</title>
        <authorList>
            <person name="Gilroy R."/>
            <person name="Ravi A."/>
            <person name="Getino M."/>
            <person name="Pursley I."/>
            <person name="Horton D.L."/>
            <person name="Alikhan N.F."/>
            <person name="Baker D."/>
            <person name="Gharbi K."/>
            <person name="Hall N."/>
            <person name="Watson M."/>
            <person name="Adriaenssens E.M."/>
            <person name="Foster-Nyarko E."/>
            <person name="Jarju S."/>
            <person name="Secka A."/>
            <person name="Antonio M."/>
            <person name="Oren A."/>
            <person name="Chaudhuri R.R."/>
            <person name="La Ragione R."/>
            <person name="Hildebrand F."/>
            <person name="Pallen M.J."/>
        </authorList>
    </citation>
    <scope>NUCLEOTIDE SEQUENCE</scope>
    <source>
        <strain evidence="2">CHK147-3167</strain>
    </source>
</reference>
<organism evidence="2 3">
    <name type="scientific">Candidatus Coprosoma intestinipullorum</name>
    <dbReference type="NCBI Taxonomy" id="2840752"/>
    <lineage>
        <taxon>Bacteria</taxon>
        <taxon>Bacillati</taxon>
        <taxon>Bacillota</taxon>
        <taxon>Bacillota incertae sedis</taxon>
        <taxon>Candidatus Coprosoma</taxon>
    </lineage>
</organism>
<name>A0A9D0ZRT0_9FIRM</name>
<feature type="transmembrane region" description="Helical" evidence="1">
    <location>
        <begin position="36"/>
        <end position="58"/>
    </location>
</feature>
<keyword evidence="1" id="KW-0472">Membrane</keyword>
<dbReference type="EMBL" id="DVFV01000099">
    <property type="protein sequence ID" value="HIQ91100.1"/>
    <property type="molecule type" value="Genomic_DNA"/>
</dbReference>
<gene>
    <name evidence="2" type="ORF">IAB27_05715</name>
</gene>
<dbReference type="Proteomes" id="UP000886786">
    <property type="component" value="Unassembled WGS sequence"/>
</dbReference>
<protein>
    <submittedName>
        <fullName evidence="2">Uncharacterized protein</fullName>
    </submittedName>
</protein>
<keyword evidence="1" id="KW-1133">Transmembrane helix</keyword>